<keyword evidence="2" id="KW-0964">Secreted</keyword>
<feature type="transmembrane region" description="Helical" evidence="5">
    <location>
        <begin position="6"/>
        <end position="25"/>
    </location>
</feature>
<dbReference type="InterPro" id="IPR002486">
    <property type="entry name" value="Col_cuticle_N"/>
</dbReference>
<keyword evidence="3" id="KW-0677">Repeat</keyword>
<gene>
    <name evidence="7" type="ORF">ANCCAN_20094</name>
</gene>
<feature type="region of interest" description="Disordered" evidence="4">
    <location>
        <begin position="77"/>
        <end position="158"/>
    </location>
</feature>
<dbReference type="InterPro" id="IPR008160">
    <property type="entry name" value="Collagen"/>
</dbReference>
<organism evidence="7 8">
    <name type="scientific">Ancylostoma caninum</name>
    <name type="common">Dog hookworm</name>
    <dbReference type="NCBI Taxonomy" id="29170"/>
    <lineage>
        <taxon>Eukaryota</taxon>
        <taxon>Metazoa</taxon>
        <taxon>Ecdysozoa</taxon>
        <taxon>Nematoda</taxon>
        <taxon>Chromadorea</taxon>
        <taxon>Rhabditida</taxon>
        <taxon>Rhabditina</taxon>
        <taxon>Rhabditomorpha</taxon>
        <taxon>Strongyloidea</taxon>
        <taxon>Ancylostomatidae</taxon>
        <taxon>Ancylostomatinae</taxon>
        <taxon>Ancylostoma</taxon>
    </lineage>
</organism>
<dbReference type="Pfam" id="PF01391">
    <property type="entry name" value="Collagen"/>
    <property type="match status" value="1"/>
</dbReference>
<dbReference type="STRING" id="29170.A0A368FPK2"/>
<dbReference type="AlphaFoldDB" id="A0A368FPK2"/>
<keyword evidence="7" id="KW-0176">Collagen</keyword>
<dbReference type="GO" id="GO:0005581">
    <property type="term" value="C:collagen trimer"/>
    <property type="evidence" value="ECO:0007669"/>
    <property type="project" value="UniProtKB-KW"/>
</dbReference>
<comment type="caution">
    <text evidence="7">The sequence shown here is derived from an EMBL/GenBank/DDBJ whole genome shotgun (WGS) entry which is preliminary data.</text>
</comment>
<dbReference type="OrthoDB" id="5920648at2759"/>
<feature type="transmembrane region" description="Helical" evidence="5">
    <location>
        <begin position="37"/>
        <end position="60"/>
    </location>
</feature>
<feature type="compositionally biased region" description="Low complexity" evidence="4">
    <location>
        <begin position="113"/>
        <end position="124"/>
    </location>
</feature>
<dbReference type="SMART" id="SM01088">
    <property type="entry name" value="Col_cuticle_N"/>
    <property type="match status" value="1"/>
</dbReference>
<dbReference type="Pfam" id="PF01484">
    <property type="entry name" value="Col_cuticle_N"/>
    <property type="match status" value="1"/>
</dbReference>
<proteinExistence type="predicted"/>
<evidence type="ECO:0000256" key="2">
    <source>
        <dbReference type="ARBA" id="ARBA00022525"/>
    </source>
</evidence>
<accession>A0A368FPK2</accession>
<reference evidence="7 8" key="1">
    <citation type="submission" date="2014-10" db="EMBL/GenBank/DDBJ databases">
        <title>Draft genome of the hookworm Ancylostoma caninum.</title>
        <authorList>
            <person name="Mitreva M."/>
        </authorList>
    </citation>
    <scope>NUCLEOTIDE SEQUENCE [LARGE SCALE GENOMIC DNA]</scope>
    <source>
        <strain evidence="7 8">Baltimore</strain>
    </source>
</reference>
<feature type="domain" description="Nematode cuticle collagen N-terminal" evidence="6">
    <location>
        <begin position="36"/>
        <end position="79"/>
    </location>
</feature>
<keyword evidence="5" id="KW-1133">Transmembrane helix</keyword>
<comment type="subcellular location">
    <subcellularLocation>
        <location evidence="1">Secreted</location>
    </subcellularLocation>
</comment>
<name>A0A368FPK2_ANCCA</name>
<dbReference type="PANTHER" id="PTHR15427:SF33">
    <property type="entry name" value="COLLAGEN IV NC1 DOMAIN-CONTAINING PROTEIN"/>
    <property type="match status" value="1"/>
</dbReference>
<dbReference type="InterPro" id="IPR050392">
    <property type="entry name" value="Collagen/C1q_domain"/>
</dbReference>
<dbReference type="EMBL" id="JOJR01000828">
    <property type="protein sequence ID" value="RCN34063.1"/>
    <property type="molecule type" value="Genomic_DNA"/>
</dbReference>
<feature type="compositionally biased region" description="Gly residues" evidence="4">
    <location>
        <begin position="129"/>
        <end position="144"/>
    </location>
</feature>
<keyword evidence="5" id="KW-0472">Membrane</keyword>
<feature type="compositionally biased region" description="Pro residues" evidence="4">
    <location>
        <begin position="149"/>
        <end position="158"/>
    </location>
</feature>
<evidence type="ECO:0000256" key="1">
    <source>
        <dbReference type="ARBA" id="ARBA00004613"/>
    </source>
</evidence>
<dbReference type="GO" id="GO:0042302">
    <property type="term" value="F:structural constituent of cuticle"/>
    <property type="evidence" value="ECO:0007669"/>
    <property type="project" value="InterPro"/>
</dbReference>
<dbReference type="Proteomes" id="UP000252519">
    <property type="component" value="Unassembled WGS sequence"/>
</dbReference>
<evidence type="ECO:0000259" key="6">
    <source>
        <dbReference type="SMART" id="SM01088"/>
    </source>
</evidence>
<dbReference type="PANTHER" id="PTHR15427">
    <property type="entry name" value="EMILIN ELASTIN MICROFIBRIL INTERFACE-LOCATED PROTEIN ELASTIN MICROFIBRIL INTERFACER"/>
    <property type="match status" value="1"/>
</dbReference>
<evidence type="ECO:0000313" key="7">
    <source>
        <dbReference type="EMBL" id="RCN34063.1"/>
    </source>
</evidence>
<sequence>MDTSIAMLIEVRVSFIVLAMTDYYMKDVTESERLRRTTFIAVLISTTAVLSSVITLPLVYNYIQAMQTHMSNELDYCRVAGPAGPPGPPGEPGPAGPKGEKGRPGRPGSTGVRGIPGERGLPGPRGRPGPRGGRGAPGETGADGGCDHCPPPKLPPGY</sequence>
<keyword evidence="8" id="KW-1185">Reference proteome</keyword>
<evidence type="ECO:0000313" key="8">
    <source>
        <dbReference type="Proteomes" id="UP000252519"/>
    </source>
</evidence>
<feature type="compositionally biased region" description="Pro residues" evidence="4">
    <location>
        <begin position="83"/>
        <end position="95"/>
    </location>
</feature>
<keyword evidence="5" id="KW-0812">Transmembrane</keyword>
<evidence type="ECO:0000256" key="4">
    <source>
        <dbReference type="SAM" id="MobiDB-lite"/>
    </source>
</evidence>
<evidence type="ECO:0000256" key="5">
    <source>
        <dbReference type="SAM" id="Phobius"/>
    </source>
</evidence>
<evidence type="ECO:0000256" key="3">
    <source>
        <dbReference type="ARBA" id="ARBA00022737"/>
    </source>
</evidence>
<protein>
    <submittedName>
        <fullName evidence="7">Nematode cuticle collagen domain protein</fullName>
    </submittedName>
</protein>